<feature type="transmembrane region" description="Helical" evidence="6">
    <location>
        <begin position="330"/>
        <end position="351"/>
    </location>
</feature>
<feature type="transmembrane region" description="Helical" evidence="6">
    <location>
        <begin position="147"/>
        <end position="166"/>
    </location>
</feature>
<dbReference type="NCBIfam" id="TIGR00797">
    <property type="entry name" value="matE"/>
    <property type="match status" value="1"/>
</dbReference>
<proteinExistence type="inferred from homology"/>
<keyword evidence="8" id="KW-1185">Reference proteome</keyword>
<keyword evidence="4 6" id="KW-1133">Transmembrane helix</keyword>
<evidence type="ECO:0000256" key="2">
    <source>
        <dbReference type="ARBA" id="ARBA00010199"/>
    </source>
</evidence>
<name>A0AAW2C8C1_9ROSI</name>
<feature type="transmembrane region" description="Helical" evidence="6">
    <location>
        <begin position="248"/>
        <end position="270"/>
    </location>
</feature>
<evidence type="ECO:0000256" key="4">
    <source>
        <dbReference type="ARBA" id="ARBA00022989"/>
    </source>
</evidence>
<dbReference type="InterPro" id="IPR045069">
    <property type="entry name" value="MATE_euk"/>
</dbReference>
<dbReference type="GO" id="GO:0042910">
    <property type="term" value="F:xenobiotic transmembrane transporter activity"/>
    <property type="evidence" value="ECO:0007669"/>
    <property type="project" value="InterPro"/>
</dbReference>
<accession>A0AAW2C8C1</accession>
<evidence type="ECO:0000256" key="1">
    <source>
        <dbReference type="ARBA" id="ARBA00004141"/>
    </source>
</evidence>
<evidence type="ECO:0000256" key="3">
    <source>
        <dbReference type="ARBA" id="ARBA00022692"/>
    </source>
</evidence>
<gene>
    <name evidence="7" type="ORF">SO802_024253</name>
</gene>
<dbReference type="CDD" id="cd13132">
    <property type="entry name" value="MATE_eukaryotic"/>
    <property type="match status" value="1"/>
</dbReference>
<dbReference type="Proteomes" id="UP001459277">
    <property type="component" value="Unassembled WGS sequence"/>
</dbReference>
<feature type="transmembrane region" description="Helical" evidence="6">
    <location>
        <begin position="432"/>
        <end position="452"/>
    </location>
</feature>
<dbReference type="Pfam" id="PF01554">
    <property type="entry name" value="MatE"/>
    <property type="match status" value="2"/>
</dbReference>
<dbReference type="GO" id="GO:0015297">
    <property type="term" value="F:antiporter activity"/>
    <property type="evidence" value="ECO:0007669"/>
    <property type="project" value="InterPro"/>
</dbReference>
<dbReference type="InterPro" id="IPR002528">
    <property type="entry name" value="MATE_fam"/>
</dbReference>
<feature type="transmembrane region" description="Helical" evidence="6">
    <location>
        <begin position="68"/>
        <end position="93"/>
    </location>
</feature>
<evidence type="ECO:0000313" key="7">
    <source>
        <dbReference type="EMBL" id="KAK9994550.1"/>
    </source>
</evidence>
<feature type="transmembrane region" description="Helical" evidence="6">
    <location>
        <begin position="401"/>
        <end position="420"/>
    </location>
</feature>
<comment type="similarity">
    <text evidence="2 6">Belongs to the multi antimicrobial extrusion (MATE) (TC 2.A.66.1) family.</text>
</comment>
<comment type="caution">
    <text evidence="7">The sequence shown here is derived from an EMBL/GenBank/DDBJ whole genome shotgun (WGS) entry which is preliminary data.</text>
</comment>
<dbReference type="EMBL" id="JAZDWU010000008">
    <property type="protein sequence ID" value="KAK9994550.1"/>
    <property type="molecule type" value="Genomic_DNA"/>
</dbReference>
<dbReference type="GO" id="GO:0016020">
    <property type="term" value="C:membrane"/>
    <property type="evidence" value="ECO:0007669"/>
    <property type="project" value="UniProtKB-SubCell"/>
</dbReference>
<feature type="transmembrane region" description="Helical" evidence="6">
    <location>
        <begin position="282"/>
        <end position="310"/>
    </location>
</feature>
<organism evidence="7 8">
    <name type="scientific">Lithocarpus litseifolius</name>
    <dbReference type="NCBI Taxonomy" id="425828"/>
    <lineage>
        <taxon>Eukaryota</taxon>
        <taxon>Viridiplantae</taxon>
        <taxon>Streptophyta</taxon>
        <taxon>Embryophyta</taxon>
        <taxon>Tracheophyta</taxon>
        <taxon>Spermatophyta</taxon>
        <taxon>Magnoliopsida</taxon>
        <taxon>eudicotyledons</taxon>
        <taxon>Gunneridae</taxon>
        <taxon>Pentapetalae</taxon>
        <taxon>rosids</taxon>
        <taxon>fabids</taxon>
        <taxon>Fagales</taxon>
        <taxon>Fagaceae</taxon>
        <taxon>Lithocarpus</taxon>
    </lineage>
</organism>
<dbReference type="AlphaFoldDB" id="A0AAW2C8C1"/>
<keyword evidence="3 6" id="KW-0812">Transmembrane</keyword>
<evidence type="ECO:0000256" key="6">
    <source>
        <dbReference type="RuleBase" id="RU004914"/>
    </source>
</evidence>
<sequence length="484" mass="53233">METTPLIDGGDYTPARSLAEVKWVFWRETVKVWKIAGPIAFNIICQYGTNSITNIFVGHIGAVELSGVAIALSVIGTFSFGFMLGMGSALETLCGQAFGAGQVHLLGVYMQRSWIILWVTCIILLPIYIFASPILKLLGQEDDVADIAGKFTILIIPQLFSLAINFPTSKFLQAQSKVNVMAWIGFVALILHVLLLWLFIYVFDWGLPGAAIAFDITSWEIAIGQVVYVVVWCNEGWTGLSWLAFKEIWAFVRLSLASAVMLCLEVWYFMSIIILTGHLDNAVVAVGSLSICMNINGWEAMLFIGINAAISVRVSNELGLGKPRAAKYSVYVTVFQSLLIGIFFMVVILITKDYFAVIFTSSTEIQEAVSRLAILLGVTMVLNSVQPVISGVAVGGGWQALVAYINLGCYYIFGLPFGYLLGYKANLGVMGLWAGMISGTALQTLLLLIVLYKTNWNKEVEQTTERMRKWGGQDINIEKITDNV</sequence>
<feature type="transmembrane region" description="Helical" evidence="6">
    <location>
        <begin position="372"/>
        <end position="395"/>
    </location>
</feature>
<feature type="transmembrane region" description="Helical" evidence="6">
    <location>
        <begin position="178"/>
        <end position="200"/>
    </location>
</feature>
<reference evidence="7 8" key="1">
    <citation type="submission" date="2024-01" db="EMBL/GenBank/DDBJ databases">
        <title>A telomere-to-telomere, gap-free genome of sweet tea (Lithocarpus litseifolius).</title>
        <authorList>
            <person name="Zhou J."/>
        </authorList>
    </citation>
    <scope>NUCLEOTIDE SEQUENCE [LARGE SCALE GENOMIC DNA]</scope>
    <source>
        <strain evidence="7">Zhou-2022a</strain>
        <tissue evidence="7">Leaf</tissue>
    </source>
</reference>
<feature type="transmembrane region" description="Helical" evidence="6">
    <location>
        <begin position="114"/>
        <end position="135"/>
    </location>
</feature>
<protein>
    <recommendedName>
        <fullName evidence="6">Protein DETOXIFICATION</fullName>
    </recommendedName>
    <alternativeName>
        <fullName evidence="6">Multidrug and toxic compound extrusion protein</fullName>
    </alternativeName>
</protein>
<dbReference type="GO" id="GO:1990961">
    <property type="term" value="P:xenobiotic detoxification by transmembrane export across the plasma membrane"/>
    <property type="evidence" value="ECO:0007669"/>
    <property type="project" value="InterPro"/>
</dbReference>
<evidence type="ECO:0000313" key="8">
    <source>
        <dbReference type="Proteomes" id="UP001459277"/>
    </source>
</evidence>
<comment type="subcellular location">
    <subcellularLocation>
        <location evidence="1">Membrane</location>
        <topology evidence="1">Multi-pass membrane protein</topology>
    </subcellularLocation>
</comment>
<dbReference type="PANTHER" id="PTHR11206">
    <property type="entry name" value="MULTIDRUG RESISTANCE PROTEIN"/>
    <property type="match status" value="1"/>
</dbReference>
<keyword evidence="5 6" id="KW-0472">Membrane</keyword>
<evidence type="ECO:0000256" key="5">
    <source>
        <dbReference type="ARBA" id="ARBA00023136"/>
    </source>
</evidence>